<sequence>MNEADRKKNEKIKKMSGNFNILSNDSTDGHGGYGVGTINLNNMTPVFIDPAEGKAFIDMGALHARSEVEKRIKFLKDKTEVPNGKLYWLVWVTVEHLDGKPAYTGVGACEMIVDRSIRRGYKSMPEHVNNMDKSLKGKIAVEQMDDASKIVLRDFLIEFNKDFWEASSDELKDGLHT</sequence>
<dbReference type="Proteomes" id="UP000752012">
    <property type="component" value="Unassembled WGS sequence"/>
</dbReference>
<dbReference type="Pfam" id="PF08741">
    <property type="entry name" value="YwhD"/>
    <property type="match status" value="1"/>
</dbReference>
<evidence type="ECO:0000313" key="2">
    <source>
        <dbReference type="Proteomes" id="UP000752012"/>
    </source>
</evidence>
<gene>
    <name evidence="1" type="ORF">HCN83_11500</name>
</gene>
<organism evidence="1 2">
    <name type="scientific">Alkalicoccus luteus</name>
    <dbReference type="NCBI Taxonomy" id="1237094"/>
    <lineage>
        <taxon>Bacteria</taxon>
        <taxon>Bacillati</taxon>
        <taxon>Bacillota</taxon>
        <taxon>Bacilli</taxon>
        <taxon>Bacillales</taxon>
        <taxon>Bacillaceae</taxon>
        <taxon>Alkalicoccus</taxon>
    </lineage>
</organism>
<evidence type="ECO:0000313" key="1">
    <source>
        <dbReference type="EMBL" id="NJP38209.1"/>
    </source>
</evidence>
<comment type="caution">
    <text evidence="1">The sequence shown here is derived from an EMBL/GenBank/DDBJ whole genome shotgun (WGS) entry which is preliminary data.</text>
</comment>
<name>A0A969PVD9_9BACI</name>
<accession>A0A969PVD9</accession>
<dbReference type="InterPro" id="IPR014852">
    <property type="entry name" value="YwhD"/>
</dbReference>
<dbReference type="EMBL" id="JAATHJ010000018">
    <property type="protein sequence ID" value="NJP38209.1"/>
    <property type="molecule type" value="Genomic_DNA"/>
</dbReference>
<dbReference type="AlphaFoldDB" id="A0A969PVD9"/>
<proteinExistence type="predicted"/>
<reference evidence="1 2" key="1">
    <citation type="submission" date="2020-03" db="EMBL/GenBank/DDBJ databases">
        <title>Assessment of the enzymatic potential of alkaline-tolerant lipase obtained from Bacillus luteus H11 (technogenic soil) for the bioremediation of saline soils contaminated with petroleum substances.</title>
        <authorList>
            <person name="Kalwasinska A."/>
        </authorList>
    </citation>
    <scope>NUCLEOTIDE SEQUENCE [LARGE SCALE GENOMIC DNA]</scope>
    <source>
        <strain evidence="1 2">H11</strain>
    </source>
</reference>
<protein>
    <recommendedName>
        <fullName evidence="3">YwhD family protein</fullName>
    </recommendedName>
</protein>
<evidence type="ECO:0008006" key="3">
    <source>
        <dbReference type="Google" id="ProtNLM"/>
    </source>
</evidence>
<dbReference type="RefSeq" id="WP_168007473.1">
    <property type="nucleotide sequence ID" value="NZ_JAATHJ010000018.1"/>
</dbReference>
<keyword evidence="2" id="KW-1185">Reference proteome</keyword>